<evidence type="ECO:0008006" key="4">
    <source>
        <dbReference type="Google" id="ProtNLM"/>
    </source>
</evidence>
<gene>
    <name evidence="1" type="ORF">EDS130_LOCUS7715</name>
    <name evidence="2" type="ORF">XAT740_LOCUS36732</name>
</gene>
<dbReference type="GO" id="GO:0047631">
    <property type="term" value="F:ADP-ribose diphosphatase activity"/>
    <property type="evidence" value="ECO:0007669"/>
    <property type="project" value="InterPro"/>
</dbReference>
<sequence length="414" mass="47455">MNKVSVKDQALFKLLNANRHSKFANQRPNIKLIAQKLSIANESSPSGTKKHEKINHPNEFTIDMCKQLLGLKLQKKKTVQVHQTKLTDEEKRLFDEEELLSPYQHVIANACGRRQKKKQVQSRPSVKSNSLPIHQFCRIGVYPDTSISRQQMEDDQVPWAVDLPDYNPPYYTHSSLLYDSTDTDPEEIDSTFMWNTFDISHNIDRRTANPTGRYEIDAEGYPLNPLGRTGIHGRGILPRWGVNYQTHLVVMCGTNEMKFDKEVFKYMMHTTVDDSYYHLPATWTTGTNMSAVKKTLKSFLGDIYHKWNSSDSNVNGDATNGIIDHLTFVSTAYIDDAKNTDNAWLETSVCCYIQTDRNKSASSNPSLDLNELFPDSSVHNKTAYTWQKITHTSKLLDSEHDVIKLIANHYNAYW</sequence>
<dbReference type="EMBL" id="CAJNOJ010000024">
    <property type="protein sequence ID" value="CAF0859143.1"/>
    <property type="molecule type" value="Genomic_DNA"/>
</dbReference>
<dbReference type="InterPro" id="IPR015797">
    <property type="entry name" value="NUDIX_hydrolase-like_dom_sf"/>
</dbReference>
<dbReference type="SUPFAM" id="SSF55811">
    <property type="entry name" value="Nudix"/>
    <property type="match status" value="1"/>
</dbReference>
<reference evidence="2" key="1">
    <citation type="submission" date="2021-02" db="EMBL/GenBank/DDBJ databases">
        <authorList>
            <person name="Nowell W R."/>
        </authorList>
    </citation>
    <scope>NUCLEOTIDE SEQUENCE</scope>
</reference>
<evidence type="ECO:0000313" key="3">
    <source>
        <dbReference type="Proteomes" id="UP000663828"/>
    </source>
</evidence>
<dbReference type="OrthoDB" id="9993094at2759"/>
<dbReference type="PANTHER" id="PTHR13030:SF8">
    <property type="entry name" value="ADP-RIBOSE PYROPHOSPHATASE, MITOCHONDRIAL"/>
    <property type="match status" value="1"/>
</dbReference>
<protein>
    <recommendedName>
        <fullName evidence="4">ADP-ribose pyrophosphatase, mitochondrial</fullName>
    </recommendedName>
</protein>
<dbReference type="EMBL" id="CAJNOR010003796">
    <property type="protein sequence ID" value="CAF1448436.1"/>
    <property type="molecule type" value="Genomic_DNA"/>
</dbReference>
<dbReference type="AlphaFoldDB" id="A0A815PFV3"/>
<dbReference type="PANTHER" id="PTHR13030">
    <property type="entry name" value="NUDIX HYDROLASE"/>
    <property type="match status" value="1"/>
</dbReference>
<keyword evidence="3" id="KW-1185">Reference proteome</keyword>
<evidence type="ECO:0000313" key="2">
    <source>
        <dbReference type="EMBL" id="CAF1448436.1"/>
    </source>
</evidence>
<dbReference type="Gene3D" id="3.90.79.10">
    <property type="entry name" value="Nucleoside Triphosphate Pyrophosphohydrolase"/>
    <property type="match status" value="1"/>
</dbReference>
<organism evidence="2 3">
    <name type="scientific">Adineta ricciae</name>
    <name type="common">Rotifer</name>
    <dbReference type="NCBI Taxonomy" id="249248"/>
    <lineage>
        <taxon>Eukaryota</taxon>
        <taxon>Metazoa</taxon>
        <taxon>Spiralia</taxon>
        <taxon>Gnathifera</taxon>
        <taxon>Rotifera</taxon>
        <taxon>Eurotatoria</taxon>
        <taxon>Bdelloidea</taxon>
        <taxon>Adinetida</taxon>
        <taxon>Adinetidae</taxon>
        <taxon>Adineta</taxon>
    </lineage>
</organism>
<dbReference type="Proteomes" id="UP000663852">
    <property type="component" value="Unassembled WGS sequence"/>
</dbReference>
<comment type="caution">
    <text evidence="2">The sequence shown here is derived from an EMBL/GenBank/DDBJ whole genome shotgun (WGS) entry which is preliminary data.</text>
</comment>
<dbReference type="Proteomes" id="UP000663828">
    <property type="component" value="Unassembled WGS sequence"/>
</dbReference>
<name>A0A815PFV3_ADIRI</name>
<evidence type="ECO:0000313" key="1">
    <source>
        <dbReference type="EMBL" id="CAF0859143.1"/>
    </source>
</evidence>
<proteinExistence type="predicted"/>
<accession>A0A815PFV3</accession>
<dbReference type="Pfam" id="PF25969">
    <property type="entry name" value="NUDT9_N"/>
    <property type="match status" value="1"/>
</dbReference>
<dbReference type="InterPro" id="IPR039989">
    <property type="entry name" value="NUDT9"/>
</dbReference>